<reference evidence="4 5" key="1">
    <citation type="submission" date="2024-05" db="EMBL/GenBank/DDBJ databases">
        <title>Genome sequencing and assembly of Indian major carp, Cirrhinus mrigala (Hamilton, 1822).</title>
        <authorList>
            <person name="Mohindra V."/>
            <person name="Chowdhury L.M."/>
            <person name="Lal K."/>
            <person name="Jena J.K."/>
        </authorList>
    </citation>
    <scope>NUCLEOTIDE SEQUENCE [LARGE SCALE GENOMIC DNA]</scope>
    <source>
        <strain evidence="4">CM1030</strain>
        <tissue evidence="4">Blood</tissue>
    </source>
</reference>
<dbReference type="EMBL" id="JAMKFB020000025">
    <property type="protein sequence ID" value="KAL0155184.1"/>
    <property type="molecule type" value="Genomic_DNA"/>
</dbReference>
<dbReference type="AlphaFoldDB" id="A0ABD0N1A5"/>
<name>A0ABD0N1A5_CIRMR</name>
<sequence length="106" mass="12158">ALRYMELLPPERRPIAGTAGADYRKKQMAKQLPDHDQDPERCHELSPGEATSPCQKRWDNRQVWPGKRALKASGLVGNLVLEQQGRQETKVTLLLQGCWDFTRWTC</sequence>
<evidence type="ECO:0000256" key="2">
    <source>
        <dbReference type="SAM" id="MobiDB-lite"/>
    </source>
</evidence>
<feature type="non-terminal residue" evidence="4">
    <location>
        <position position="106"/>
    </location>
</feature>
<feature type="region of interest" description="Disordered" evidence="2">
    <location>
        <begin position="28"/>
        <end position="54"/>
    </location>
</feature>
<feature type="non-terminal residue" evidence="4">
    <location>
        <position position="1"/>
    </location>
</feature>
<protein>
    <recommendedName>
        <fullName evidence="3">PET domain-containing protein</fullName>
    </recommendedName>
</protein>
<evidence type="ECO:0000256" key="1">
    <source>
        <dbReference type="ARBA" id="ARBA00022737"/>
    </source>
</evidence>
<dbReference type="Pfam" id="PF06297">
    <property type="entry name" value="PET"/>
    <property type="match status" value="1"/>
</dbReference>
<evidence type="ECO:0000313" key="5">
    <source>
        <dbReference type="Proteomes" id="UP001529510"/>
    </source>
</evidence>
<accession>A0ABD0N1A5</accession>
<dbReference type="PANTHER" id="PTHR24211:SF1">
    <property type="entry name" value="TESTIN"/>
    <property type="match status" value="1"/>
</dbReference>
<dbReference type="PROSITE" id="PS51303">
    <property type="entry name" value="PET"/>
    <property type="match status" value="1"/>
</dbReference>
<dbReference type="PANTHER" id="PTHR24211">
    <property type="entry name" value="LIM DOMAIN-CONTAINING PROTEIN"/>
    <property type="match status" value="1"/>
</dbReference>
<dbReference type="Proteomes" id="UP001529510">
    <property type="component" value="Unassembled WGS sequence"/>
</dbReference>
<feature type="domain" description="PET" evidence="3">
    <location>
        <begin position="1"/>
        <end position="77"/>
    </location>
</feature>
<feature type="compositionally biased region" description="Basic and acidic residues" evidence="2">
    <location>
        <begin position="32"/>
        <end position="46"/>
    </location>
</feature>
<comment type="caution">
    <text evidence="4">The sequence shown here is derived from an EMBL/GenBank/DDBJ whole genome shotgun (WGS) entry which is preliminary data.</text>
</comment>
<proteinExistence type="predicted"/>
<gene>
    <name evidence="4" type="ORF">M9458_049447</name>
</gene>
<evidence type="ECO:0000259" key="3">
    <source>
        <dbReference type="PROSITE" id="PS51303"/>
    </source>
</evidence>
<organism evidence="4 5">
    <name type="scientific">Cirrhinus mrigala</name>
    <name type="common">Mrigala</name>
    <dbReference type="NCBI Taxonomy" id="683832"/>
    <lineage>
        <taxon>Eukaryota</taxon>
        <taxon>Metazoa</taxon>
        <taxon>Chordata</taxon>
        <taxon>Craniata</taxon>
        <taxon>Vertebrata</taxon>
        <taxon>Euteleostomi</taxon>
        <taxon>Actinopterygii</taxon>
        <taxon>Neopterygii</taxon>
        <taxon>Teleostei</taxon>
        <taxon>Ostariophysi</taxon>
        <taxon>Cypriniformes</taxon>
        <taxon>Cyprinidae</taxon>
        <taxon>Labeoninae</taxon>
        <taxon>Labeonini</taxon>
        <taxon>Cirrhinus</taxon>
    </lineage>
</organism>
<dbReference type="InterPro" id="IPR010442">
    <property type="entry name" value="PET_domain"/>
</dbReference>
<keyword evidence="1" id="KW-0677">Repeat</keyword>
<dbReference type="InterPro" id="IPR047120">
    <property type="entry name" value="Pk/Esn/Tes"/>
</dbReference>
<evidence type="ECO:0000313" key="4">
    <source>
        <dbReference type="EMBL" id="KAL0155184.1"/>
    </source>
</evidence>
<keyword evidence="5" id="KW-1185">Reference proteome</keyword>